<dbReference type="InterPro" id="IPR041965">
    <property type="entry name" value="TTRAP_sf"/>
</dbReference>
<evidence type="ECO:0000313" key="2">
    <source>
        <dbReference type="Proteomes" id="UP000261023"/>
    </source>
</evidence>
<proteinExistence type="predicted"/>
<dbReference type="Gene3D" id="1.10.10.1850">
    <property type="entry name" value="Sporulation protein-like"/>
    <property type="match status" value="1"/>
</dbReference>
<comment type="caution">
    <text evidence="1">The sequence shown here is derived from an EMBL/GenBank/DDBJ whole genome shotgun (WGS) entry which is preliminary data.</text>
</comment>
<protein>
    <submittedName>
        <fullName evidence="1">Uncharacterized protein</fullName>
    </submittedName>
</protein>
<reference evidence="1 2" key="1">
    <citation type="submission" date="2018-08" db="EMBL/GenBank/DDBJ databases">
        <title>A genome reference for cultivated species of the human gut microbiota.</title>
        <authorList>
            <person name="Zou Y."/>
            <person name="Xue W."/>
            <person name="Luo G."/>
        </authorList>
    </citation>
    <scope>NUCLEOTIDE SEQUENCE [LARGE SCALE GENOMIC DNA]</scope>
    <source>
        <strain evidence="1 2">AF19-13AC</strain>
    </source>
</reference>
<sequence length="83" mass="9017">MSITVEEMNLISIYHEDTRAGQLARLRAVRPLYLGDPELLSVVDSAARKVEAMTAADFLATAFELTPPVLYAEGETEGAAYGE</sequence>
<dbReference type="OrthoDB" id="9812392at2"/>
<evidence type="ECO:0000313" key="1">
    <source>
        <dbReference type="EMBL" id="RGD68682.1"/>
    </source>
</evidence>
<accession>A0A3E3DHB0</accession>
<name>A0A3E3DHB0_9FIRM</name>
<dbReference type="EMBL" id="QTJW01000015">
    <property type="protein sequence ID" value="RGD68682.1"/>
    <property type="molecule type" value="Genomic_DNA"/>
</dbReference>
<dbReference type="Pfam" id="PF14203">
    <property type="entry name" value="TTRAP"/>
    <property type="match status" value="1"/>
</dbReference>
<dbReference type="RefSeq" id="WP_117502667.1">
    <property type="nucleotide sequence ID" value="NZ_QTJW01000015.1"/>
</dbReference>
<organism evidence="1 2">
    <name type="scientific">Hungatella hathewayi</name>
    <dbReference type="NCBI Taxonomy" id="154046"/>
    <lineage>
        <taxon>Bacteria</taxon>
        <taxon>Bacillati</taxon>
        <taxon>Bacillota</taxon>
        <taxon>Clostridia</taxon>
        <taxon>Lachnospirales</taxon>
        <taxon>Lachnospiraceae</taxon>
        <taxon>Hungatella</taxon>
    </lineage>
</organism>
<dbReference type="InterPro" id="IPR025468">
    <property type="entry name" value="TTRAP"/>
</dbReference>
<dbReference type="AlphaFoldDB" id="A0A3E3DHB0"/>
<gene>
    <name evidence="1" type="ORF">DWX31_21390</name>
</gene>
<dbReference type="Proteomes" id="UP000261023">
    <property type="component" value="Unassembled WGS sequence"/>
</dbReference>